<dbReference type="PANTHER" id="PTHR43105">
    <property type="entry name" value="RESPIRATORY NITRATE REDUCTASE"/>
    <property type="match status" value="1"/>
</dbReference>
<proteinExistence type="inferred from homology"/>
<reference evidence="11" key="3">
    <citation type="submission" date="2022-12" db="EMBL/GenBank/DDBJ databases">
        <authorList>
            <person name="Sun Q."/>
            <person name="Kim S."/>
        </authorList>
    </citation>
    <scope>NUCLEOTIDE SEQUENCE</scope>
    <source>
        <strain evidence="11">KCTC 12344</strain>
    </source>
</reference>
<evidence type="ECO:0000313" key="14">
    <source>
        <dbReference type="Proteomes" id="UP000619512"/>
    </source>
</evidence>
<organism evidence="11 14">
    <name type="scientific">Pseudoduganella plicata</name>
    <dbReference type="NCBI Taxonomy" id="321984"/>
    <lineage>
        <taxon>Bacteria</taxon>
        <taxon>Pseudomonadati</taxon>
        <taxon>Pseudomonadota</taxon>
        <taxon>Betaproteobacteria</taxon>
        <taxon>Burkholderiales</taxon>
        <taxon>Oxalobacteraceae</taxon>
        <taxon>Telluria group</taxon>
        <taxon>Pseudoduganella</taxon>
    </lineage>
</organism>
<dbReference type="GO" id="GO:0008863">
    <property type="term" value="F:formate dehydrogenase (NAD+) activity"/>
    <property type="evidence" value="ECO:0007669"/>
    <property type="project" value="InterPro"/>
</dbReference>
<evidence type="ECO:0000313" key="11">
    <source>
        <dbReference type="EMBL" id="GGZ05308.1"/>
    </source>
</evidence>
<dbReference type="GO" id="GO:0030151">
    <property type="term" value="F:molybdenum ion binding"/>
    <property type="evidence" value="ECO:0007669"/>
    <property type="project" value="InterPro"/>
</dbReference>
<evidence type="ECO:0000256" key="8">
    <source>
        <dbReference type="ARBA" id="ARBA00023004"/>
    </source>
</evidence>
<protein>
    <submittedName>
        <fullName evidence="12">FdhF/YdeP family oxidoreductase</fullName>
    </submittedName>
    <submittedName>
        <fullName evidence="11">Oxidoreductase alpha (Molybdopterin) subunit</fullName>
    </submittedName>
</protein>
<dbReference type="EMBL" id="CP038026">
    <property type="protein sequence ID" value="QBQ35169.1"/>
    <property type="molecule type" value="Genomic_DNA"/>
</dbReference>
<keyword evidence="4" id="KW-0004">4Fe-4S</keyword>
<dbReference type="PANTHER" id="PTHR43105:SF4">
    <property type="entry name" value="PROTEIN YDEP"/>
    <property type="match status" value="1"/>
</dbReference>
<evidence type="ECO:0000313" key="12">
    <source>
        <dbReference type="EMBL" id="QBQ35169.1"/>
    </source>
</evidence>
<reference evidence="11" key="1">
    <citation type="journal article" date="2014" name="Int. J. Syst. Evol. Microbiol.">
        <title>Complete genome sequence of Corynebacterium casei LMG S-19264T (=DSM 44701T), isolated from a smear-ripened cheese.</title>
        <authorList>
            <consortium name="US DOE Joint Genome Institute (JGI-PGF)"/>
            <person name="Walter F."/>
            <person name="Albersmeier A."/>
            <person name="Kalinowski J."/>
            <person name="Ruckert C."/>
        </authorList>
    </citation>
    <scope>NUCLEOTIDE SEQUENCE</scope>
    <source>
        <strain evidence="11">KCTC 12344</strain>
    </source>
</reference>
<dbReference type="PIRSF" id="PIRSF000144">
    <property type="entry name" value="CbbBc"/>
    <property type="match status" value="1"/>
</dbReference>
<dbReference type="CDD" id="cd02787">
    <property type="entry name" value="MopB_CT_ydeP"/>
    <property type="match status" value="1"/>
</dbReference>
<name>A0A4P7BD29_9BURK</name>
<dbReference type="EMBL" id="BMWW01000009">
    <property type="protein sequence ID" value="GGZ05308.1"/>
    <property type="molecule type" value="Genomic_DNA"/>
</dbReference>
<evidence type="ECO:0000256" key="5">
    <source>
        <dbReference type="ARBA" id="ARBA00022505"/>
    </source>
</evidence>
<evidence type="ECO:0000256" key="4">
    <source>
        <dbReference type="ARBA" id="ARBA00022485"/>
    </source>
</evidence>
<evidence type="ECO:0000256" key="1">
    <source>
        <dbReference type="ARBA" id="ARBA00001942"/>
    </source>
</evidence>
<evidence type="ECO:0000256" key="3">
    <source>
        <dbReference type="ARBA" id="ARBA00010312"/>
    </source>
</evidence>
<dbReference type="RefSeq" id="WP_134383409.1">
    <property type="nucleotide sequence ID" value="NZ_BMWW01000009.1"/>
</dbReference>
<dbReference type="Gene3D" id="3.40.228.10">
    <property type="entry name" value="Dimethylsulfoxide Reductase, domain 2"/>
    <property type="match status" value="1"/>
</dbReference>
<keyword evidence="6" id="KW-0479">Metal-binding</keyword>
<keyword evidence="5" id="KW-0500">Molybdenum</keyword>
<evidence type="ECO:0000313" key="13">
    <source>
        <dbReference type="Proteomes" id="UP000294359"/>
    </source>
</evidence>
<dbReference type="AlphaFoldDB" id="A0A4P7BD29"/>
<keyword evidence="9" id="KW-0411">Iron-sulfur</keyword>
<comment type="cofactor">
    <cofactor evidence="2">
        <name>[4Fe-4S] cluster</name>
        <dbReference type="ChEBI" id="CHEBI:49883"/>
    </cofactor>
</comment>
<dbReference type="InterPro" id="IPR009010">
    <property type="entry name" value="Asp_de-COase-like_dom_sf"/>
</dbReference>
<accession>A0A4P7BD29</accession>
<dbReference type="NCBIfam" id="TIGR01701">
    <property type="entry name" value="Fdhalpha-like"/>
    <property type="match status" value="1"/>
</dbReference>
<evidence type="ECO:0000259" key="10">
    <source>
        <dbReference type="Pfam" id="PF00384"/>
    </source>
</evidence>
<feature type="domain" description="Molybdopterin oxidoreductase" evidence="10">
    <location>
        <begin position="120"/>
        <end position="484"/>
    </location>
</feature>
<dbReference type="Proteomes" id="UP000294359">
    <property type="component" value="Chromosome"/>
</dbReference>
<gene>
    <name evidence="12" type="ORF">E1742_02550</name>
    <name evidence="11" type="ORF">GCM10007388_43730</name>
</gene>
<dbReference type="InterPro" id="IPR050123">
    <property type="entry name" value="Prok_molybdopt-oxidoreductase"/>
</dbReference>
<keyword evidence="7" id="KW-0560">Oxidoreductase</keyword>
<dbReference type="Pfam" id="PF00384">
    <property type="entry name" value="Molybdopterin"/>
    <property type="match status" value="1"/>
</dbReference>
<dbReference type="InterPro" id="IPR041953">
    <property type="entry name" value="YdeP_MopB"/>
</dbReference>
<evidence type="ECO:0000256" key="6">
    <source>
        <dbReference type="ARBA" id="ARBA00022723"/>
    </source>
</evidence>
<keyword evidence="8" id="KW-0408">Iron</keyword>
<reference evidence="12 13" key="2">
    <citation type="submission" date="2019-03" db="EMBL/GenBank/DDBJ databases">
        <title>Draft Genome Sequences of Six Type Strains of the Genus Massilia.</title>
        <authorList>
            <person name="Miess H."/>
            <person name="Frediansyhah A."/>
            <person name="Gross H."/>
        </authorList>
    </citation>
    <scope>NUCLEOTIDE SEQUENCE [LARGE SCALE GENOMIC DNA]</scope>
    <source>
        <strain evidence="12 13">DSM 17505</strain>
    </source>
</reference>
<dbReference type="OrthoDB" id="5287431at2"/>
<dbReference type="SUPFAM" id="SSF50692">
    <property type="entry name" value="ADC-like"/>
    <property type="match status" value="1"/>
</dbReference>
<keyword evidence="13" id="KW-1185">Reference proteome</keyword>
<evidence type="ECO:0000256" key="2">
    <source>
        <dbReference type="ARBA" id="ARBA00001966"/>
    </source>
</evidence>
<dbReference type="Gene3D" id="3.40.50.740">
    <property type="match status" value="1"/>
</dbReference>
<evidence type="ECO:0000256" key="9">
    <source>
        <dbReference type="ARBA" id="ARBA00023014"/>
    </source>
</evidence>
<dbReference type="CDD" id="cd02767">
    <property type="entry name" value="MopB_ydeP"/>
    <property type="match status" value="1"/>
</dbReference>
<sequence>MSEELKIERATMPAGGWGSVSEVANILLDQHVPLKDARLLAHQNKPDGFACVGCAWAKPAHPHPFEFCESGAKATAWETTSKAIGADFFARHTVTALESWSDHALEDQGRLTVPLRWDAATDQYVEVSWDTAFAEIGAALRDCRRDGTVFYSSGRASLETSYLYQLLARMYGNNNLPDSSNMCHESTSVGLQKTIGVPVGTVTLDDFERTDCIFFFGQNVGVNSPRMLHQLQAARRRGVPIITFNPLRERGLVSFTNPQSPLEMLTRAETAISTQYHQLKAGGDTAALMGLCKAILAADDSARADGRPRVLDTAFLAEHTDGFGELEAAVRACPWADIERESGLTQAALEGAAAIYCRARAVMAVYGMGITQHRNGVQNVAMIVNLLLLRGNIGKPGAGVCPVRGHSNVQGQRTVGITEKPELAPLDRLKELYGFEPPREKGMNTVEACEGILAGRVQAFIGLGGNFVRAVPETALMEAAWRELPLTVQISTKLNRSHVIHGKASYVLPCLGRTEIDRQRGMPQAVTIEDSTACMHGSRGMAEPVAATLRSEPAIVAGIARATLPPNRLVDWDGWAADYASIRAAIAATWPDIFHGFEARMWQPGGFRRALPAAQRVWQTESGKAGFTVPEGLPGAPDMPADPGALTLFTIRSDGQFNTTIYSNDDRFRGVSGSRMVLFMAHADMARLALVAGDVVTLRAATQDDTERSVAGLAVVPYDIPVGCVAGYFPECNPLVPLWHHAKDSKVPAVKSVAVLVERSGL</sequence>
<evidence type="ECO:0000256" key="7">
    <source>
        <dbReference type="ARBA" id="ARBA00023002"/>
    </source>
</evidence>
<comment type="cofactor">
    <cofactor evidence="1">
        <name>Mo-bis(molybdopterin guanine dinucleotide)</name>
        <dbReference type="ChEBI" id="CHEBI:60539"/>
    </cofactor>
</comment>
<dbReference type="InterPro" id="IPR037951">
    <property type="entry name" value="MopB_CT_YdeP"/>
</dbReference>
<comment type="similarity">
    <text evidence="3">Belongs to the prokaryotic molybdopterin-containing oxidoreductase family.</text>
</comment>
<dbReference type="GO" id="GO:0016020">
    <property type="term" value="C:membrane"/>
    <property type="evidence" value="ECO:0007669"/>
    <property type="project" value="TreeGrafter"/>
</dbReference>
<dbReference type="GO" id="GO:0051539">
    <property type="term" value="F:4 iron, 4 sulfur cluster binding"/>
    <property type="evidence" value="ECO:0007669"/>
    <property type="project" value="UniProtKB-KW"/>
</dbReference>
<dbReference type="InterPro" id="IPR006656">
    <property type="entry name" value="Mopterin_OxRdtase"/>
</dbReference>
<dbReference type="SUPFAM" id="SSF53706">
    <property type="entry name" value="Formate dehydrogenase/DMSO reductase, domains 1-3"/>
    <property type="match status" value="1"/>
</dbReference>
<dbReference type="InterPro" id="IPR010046">
    <property type="entry name" value="Mopterin_OxRdtse_a_bac"/>
</dbReference>
<dbReference type="Proteomes" id="UP000619512">
    <property type="component" value="Unassembled WGS sequence"/>
</dbReference>